<keyword evidence="1" id="KW-0496">Mitochondrion</keyword>
<dbReference type="EMBL" id="MK697699">
    <property type="protein sequence ID" value="QHR90240.1"/>
    <property type="molecule type" value="Genomic_DNA"/>
</dbReference>
<dbReference type="AlphaFoldDB" id="A0A6B9XQ96"/>
<evidence type="ECO:0000313" key="1">
    <source>
        <dbReference type="EMBL" id="QHR90240.1"/>
    </source>
</evidence>
<name>A0A6B9XQ96_PICSI</name>
<proteinExistence type="predicted"/>
<sequence length="49" mass="5432">MGLSTRVVQLGRYELDDRLGSTRLGCSCTFTWMQNESIAVLCLSASPHQ</sequence>
<reference evidence="1" key="1">
    <citation type="submission" date="2019-03" db="EMBL/GenBank/DDBJ databases">
        <title>Largest Complete Mitochondrial Genome of a Gymnosperm, Sitka Spruce (Picea sitchensis), Indicates Complex Physical Structure.</title>
        <authorList>
            <person name="Jackman S.D."/>
            <person name="Coombe L."/>
            <person name="Warren R."/>
            <person name="Kirk H."/>
            <person name="Trinh E."/>
            <person name="McLeod T."/>
            <person name="Pleasance S."/>
            <person name="Pandoh P."/>
            <person name="Zhao Y."/>
            <person name="Coope R."/>
            <person name="Bousquet J."/>
            <person name="Bohlmann J.C."/>
            <person name="Jones S.J.M."/>
            <person name="Birol I."/>
        </authorList>
    </citation>
    <scope>NUCLEOTIDE SEQUENCE</scope>
    <source>
        <strain evidence="1">Q903</strain>
    </source>
</reference>
<gene>
    <name evidence="1" type="primary">orf04286</name>
    <name evidence="1" type="ORF">Q903MT_gene4263</name>
</gene>
<accession>A0A6B9XQ96</accession>
<geneLocation type="mitochondrion" evidence="1"/>
<organism evidence="1">
    <name type="scientific">Picea sitchensis</name>
    <name type="common">Sitka spruce</name>
    <name type="synonym">Pinus sitchensis</name>
    <dbReference type="NCBI Taxonomy" id="3332"/>
    <lineage>
        <taxon>Eukaryota</taxon>
        <taxon>Viridiplantae</taxon>
        <taxon>Streptophyta</taxon>
        <taxon>Embryophyta</taxon>
        <taxon>Tracheophyta</taxon>
        <taxon>Spermatophyta</taxon>
        <taxon>Pinopsida</taxon>
        <taxon>Pinidae</taxon>
        <taxon>Conifers I</taxon>
        <taxon>Pinales</taxon>
        <taxon>Pinaceae</taxon>
        <taxon>Picea</taxon>
    </lineage>
</organism>
<protein>
    <submittedName>
        <fullName evidence="1">Uncharacterized protein</fullName>
    </submittedName>
</protein>